<evidence type="ECO:0000256" key="1">
    <source>
        <dbReference type="SAM" id="MobiDB-lite"/>
    </source>
</evidence>
<keyword evidence="3" id="KW-1185">Reference proteome</keyword>
<proteinExistence type="predicted"/>
<dbReference type="Proteomes" id="UP001251528">
    <property type="component" value="Unassembled WGS sequence"/>
</dbReference>
<evidence type="ECO:0000313" key="2">
    <source>
        <dbReference type="EMBL" id="KAK2616240.1"/>
    </source>
</evidence>
<reference evidence="2" key="1">
    <citation type="submission" date="2023-06" db="EMBL/GenBank/DDBJ databases">
        <title>Conoideocrella luteorostrata (Hypocreales: Clavicipitaceae), a potential biocontrol fungus for elongate hemlock scale in United States Christmas tree production areas.</title>
        <authorList>
            <person name="Barrett H."/>
            <person name="Lovett B."/>
            <person name="Macias A.M."/>
            <person name="Stajich J.E."/>
            <person name="Kasson M.T."/>
        </authorList>
    </citation>
    <scope>NUCLEOTIDE SEQUENCE</scope>
    <source>
        <strain evidence="2">ARSEF 14590</strain>
    </source>
</reference>
<sequence>MSADSQYMGYGDGSQTSRPGQAKQSSPVYESMIERYIMCISTRRRHFTPYELLFREAETSHAKYATHDMDPTRFVQWMRSMLSGGERSGSSGNAIRRAIFSVDMTNFASFLKDEYEDVPACSVLAVTSPAVSTLMRSQMSLSFALRHVTMVTQWGSSARLAVSIPEPSSETLTPQWLDQRHHLDNGRSARDTGDYSKHSSTARMDDDGIQKTKLQETVTLRGGSYVFWGNF</sequence>
<feature type="compositionally biased region" description="Polar residues" evidence="1">
    <location>
        <begin position="13"/>
        <end position="26"/>
    </location>
</feature>
<feature type="region of interest" description="Disordered" evidence="1">
    <location>
        <begin position="181"/>
        <end position="209"/>
    </location>
</feature>
<protein>
    <submittedName>
        <fullName evidence="2">Uncharacterized protein</fullName>
    </submittedName>
</protein>
<dbReference type="AlphaFoldDB" id="A0AAJ0CZ54"/>
<dbReference type="EMBL" id="JASWJB010000008">
    <property type="protein sequence ID" value="KAK2616240.1"/>
    <property type="molecule type" value="Genomic_DNA"/>
</dbReference>
<organism evidence="2 3">
    <name type="scientific">Conoideocrella luteorostrata</name>
    <dbReference type="NCBI Taxonomy" id="1105319"/>
    <lineage>
        <taxon>Eukaryota</taxon>
        <taxon>Fungi</taxon>
        <taxon>Dikarya</taxon>
        <taxon>Ascomycota</taxon>
        <taxon>Pezizomycotina</taxon>
        <taxon>Sordariomycetes</taxon>
        <taxon>Hypocreomycetidae</taxon>
        <taxon>Hypocreales</taxon>
        <taxon>Clavicipitaceae</taxon>
        <taxon>Conoideocrella</taxon>
    </lineage>
</organism>
<evidence type="ECO:0000313" key="3">
    <source>
        <dbReference type="Proteomes" id="UP001251528"/>
    </source>
</evidence>
<comment type="caution">
    <text evidence="2">The sequence shown here is derived from an EMBL/GenBank/DDBJ whole genome shotgun (WGS) entry which is preliminary data.</text>
</comment>
<accession>A0AAJ0CZ54</accession>
<name>A0AAJ0CZ54_9HYPO</name>
<feature type="region of interest" description="Disordered" evidence="1">
    <location>
        <begin position="1"/>
        <end position="26"/>
    </location>
</feature>
<gene>
    <name evidence="2" type="ORF">QQS21_000875</name>
</gene>